<dbReference type="Gene3D" id="2.70.150.10">
    <property type="entry name" value="Calcium-transporting ATPase, cytoplasmic transduction domain A"/>
    <property type="match status" value="1"/>
</dbReference>
<dbReference type="Gene3D" id="3.40.1110.10">
    <property type="entry name" value="Calcium-transporting ATPase, cytoplasmic domain N"/>
    <property type="match status" value="1"/>
</dbReference>
<feature type="transmembrane region" description="Helical" evidence="18">
    <location>
        <begin position="747"/>
        <end position="766"/>
    </location>
</feature>
<reference evidence="22" key="1">
    <citation type="submission" date="2021-06" db="EMBL/GenBank/DDBJ databases">
        <authorList>
            <person name="Kallberg Y."/>
            <person name="Tangrot J."/>
            <person name="Rosling A."/>
        </authorList>
    </citation>
    <scope>NUCLEOTIDE SEQUENCE</scope>
    <source>
        <strain evidence="22">CL551</strain>
    </source>
</reference>
<feature type="transmembrane region" description="Helical" evidence="18">
    <location>
        <begin position="107"/>
        <end position="125"/>
    </location>
</feature>
<keyword evidence="6" id="KW-1003">Cell membrane</keyword>
<sequence>MTSPLRYPDEDATATSSSMVETVVQIDSEPHKYDLDHIQGFDSVHPSDELRPLSRELAEQRLAKFGPNIITAYQPLRWYKILYNSVLHPFNLILGCFAIFSGATLDFNTMTFLIVMILMSVLIRFSQEYKNERAAQGLKSMVSNKVTVIRLYGPPDDRDPNFEDLKKMDRGEVVEVEIPLEEVVPGDWVKLSAGDLIPGDLQLLSSKDLFVSQASLTGEAIPVEKFVIQQRPPISIVVDNLDEKQKPKAAELDQPDFCFMGTSVVSGTAIGCVLETGSSTFFGIMAKSLAGRRPANAFQQGIKKVSYFFIIVVFCMLPPVLLLQGFLNHDWWNGFLFAAAVGIGLTPEMLPMIVNANLARGAISLAKKKCIVKNLDSVIALGGMDILCTDKTGTLTRNKVTLIKHVNHLGTPCPFPLRLSYLNSYFQTGLKNLMDVAVIEYFESDESHVNDEVTKGFLKVDEIPFDFVRRRMSVILETDWDPDYRFLISKGAVDEMLDCCENIFLGKDSDVDSSIDCPDGFFPTSNIVQLTPEILKSIKDLNENLNNDGLRVIAVAYKRMKERVEPFTVAHETGLTLVGFCAFLDPPKPSAKPALQELFKYNISVKVLTGDSPTVCRKVCQEIDLPVKAVVTTTDLNDINDTQMEEIAENATIFAKLTPLQKAQIVRALKRRGHIVGFLGDGINDAPAIRESDCGISVDEGTDIAKESADIILLEKNLMVLADGVIGGRITFGNTIKYIKMAISSNFGNVFSILISSAWLSFLPMLPIQVIAQNFLYDISQIAIPWDKLDPEFLLEPKRWNPKSIARFMICIGPWSSIFDISTFLFMWYYYNCKEETPYHQSLFPSPIVLFGTITVMIIGIAVPFTPVRHLLDMVNLPGLYFAYLVSALLGYWIFTSIAKKIYIYLFKEWL</sequence>
<dbReference type="Pfam" id="PF00690">
    <property type="entry name" value="Cation_ATPase_N"/>
    <property type="match status" value="1"/>
</dbReference>
<evidence type="ECO:0000256" key="4">
    <source>
        <dbReference type="ARBA" id="ARBA00012786"/>
    </source>
</evidence>
<evidence type="ECO:0000259" key="19">
    <source>
        <dbReference type="Pfam" id="PF00122"/>
    </source>
</evidence>
<feature type="domain" description="Cation-transporting P-type ATPase N-terminal" evidence="21">
    <location>
        <begin position="53"/>
        <end position="100"/>
    </location>
</feature>
<keyword evidence="15 18" id="KW-0472">Membrane</keyword>
<keyword evidence="9 18" id="KW-0812">Transmembrane</keyword>
<feature type="domain" description="Cation-transporting P-type ATPase C-terminal" evidence="20">
    <location>
        <begin position="762"/>
        <end position="835"/>
    </location>
</feature>
<evidence type="ECO:0000256" key="17">
    <source>
        <dbReference type="ARBA" id="ARBA00047295"/>
    </source>
</evidence>
<evidence type="ECO:0000256" key="15">
    <source>
        <dbReference type="ARBA" id="ARBA00023136"/>
    </source>
</evidence>
<dbReference type="SUPFAM" id="SSF56784">
    <property type="entry name" value="HAD-like"/>
    <property type="match status" value="1"/>
</dbReference>
<dbReference type="Proteomes" id="UP000789342">
    <property type="component" value="Unassembled WGS sequence"/>
</dbReference>
<dbReference type="AlphaFoldDB" id="A0A9N8VUA1"/>
<feature type="transmembrane region" description="Helical" evidence="18">
    <location>
        <begin position="805"/>
        <end position="831"/>
    </location>
</feature>
<evidence type="ECO:0000256" key="16">
    <source>
        <dbReference type="ARBA" id="ARBA00029806"/>
    </source>
</evidence>
<evidence type="ECO:0000256" key="2">
    <source>
        <dbReference type="ARBA" id="ARBA00004429"/>
    </source>
</evidence>
<comment type="function">
    <text evidence="1">Mediates magnesium influx to the cytosol.</text>
</comment>
<dbReference type="Gene3D" id="1.20.1110.10">
    <property type="entry name" value="Calcium-transporting ATPase, transmembrane domain"/>
    <property type="match status" value="1"/>
</dbReference>
<keyword evidence="7" id="KW-0997">Cell inner membrane</keyword>
<feature type="transmembrane region" description="Helical" evidence="18">
    <location>
        <begin position="81"/>
        <end position="101"/>
    </location>
</feature>
<dbReference type="EC" id="7.2.2.14" evidence="4"/>
<keyword evidence="23" id="KW-1185">Reference proteome</keyword>
<evidence type="ECO:0000256" key="1">
    <source>
        <dbReference type="ARBA" id="ARBA00003954"/>
    </source>
</evidence>
<dbReference type="InterPro" id="IPR036412">
    <property type="entry name" value="HAD-like_sf"/>
</dbReference>
<evidence type="ECO:0000256" key="11">
    <source>
        <dbReference type="ARBA" id="ARBA00022840"/>
    </source>
</evidence>
<dbReference type="NCBIfam" id="TIGR01494">
    <property type="entry name" value="ATPase_P-type"/>
    <property type="match status" value="1"/>
</dbReference>
<keyword evidence="11" id="KW-0067">ATP-binding</keyword>
<dbReference type="InterPro" id="IPR006068">
    <property type="entry name" value="ATPase_P-typ_cation-transptr_C"/>
</dbReference>
<dbReference type="OrthoDB" id="158672at2759"/>
<dbReference type="InterPro" id="IPR018303">
    <property type="entry name" value="ATPase_P-typ_P_site"/>
</dbReference>
<keyword evidence="12" id="KW-0460">Magnesium</keyword>
<dbReference type="InterPro" id="IPR001757">
    <property type="entry name" value="P_typ_ATPase"/>
</dbReference>
<dbReference type="InterPro" id="IPR023299">
    <property type="entry name" value="ATPase_P-typ_cyto_dom_N"/>
</dbReference>
<dbReference type="InterPro" id="IPR023214">
    <property type="entry name" value="HAD_sf"/>
</dbReference>
<dbReference type="Pfam" id="PF00122">
    <property type="entry name" value="E1-E2_ATPase"/>
    <property type="match status" value="1"/>
</dbReference>
<feature type="domain" description="P-type ATPase A" evidence="19">
    <location>
        <begin position="174"/>
        <end position="289"/>
    </location>
</feature>
<dbReference type="InterPro" id="IPR008250">
    <property type="entry name" value="ATPase_P-typ_transduc_dom_A_sf"/>
</dbReference>
<dbReference type="Pfam" id="PF00689">
    <property type="entry name" value="Cation_ATPase_C"/>
    <property type="match status" value="1"/>
</dbReference>
<keyword evidence="13" id="KW-1278">Translocase</keyword>
<organism evidence="22 23">
    <name type="scientific">Acaulospora morrowiae</name>
    <dbReference type="NCBI Taxonomy" id="94023"/>
    <lineage>
        <taxon>Eukaryota</taxon>
        <taxon>Fungi</taxon>
        <taxon>Fungi incertae sedis</taxon>
        <taxon>Mucoromycota</taxon>
        <taxon>Glomeromycotina</taxon>
        <taxon>Glomeromycetes</taxon>
        <taxon>Diversisporales</taxon>
        <taxon>Acaulosporaceae</taxon>
        <taxon>Acaulospora</taxon>
    </lineage>
</organism>
<dbReference type="InterPro" id="IPR044492">
    <property type="entry name" value="P_typ_ATPase_HD_dom"/>
</dbReference>
<dbReference type="SUPFAM" id="SSF81665">
    <property type="entry name" value="Calcium ATPase, transmembrane domain M"/>
    <property type="match status" value="1"/>
</dbReference>
<dbReference type="Gene3D" id="3.40.50.1000">
    <property type="entry name" value="HAD superfamily/HAD-like"/>
    <property type="match status" value="1"/>
</dbReference>
<keyword evidence="14 18" id="KW-1133">Transmembrane helix</keyword>
<accession>A0A9N8VUA1</accession>
<gene>
    <name evidence="22" type="ORF">AMORRO_LOCUS1476</name>
</gene>
<dbReference type="SFLD" id="SFLDG00002">
    <property type="entry name" value="C1.7:_P-type_atpase_like"/>
    <property type="match status" value="1"/>
</dbReference>
<dbReference type="PANTHER" id="PTHR42861">
    <property type="entry name" value="CALCIUM-TRANSPORTING ATPASE"/>
    <property type="match status" value="1"/>
</dbReference>
<evidence type="ECO:0000256" key="10">
    <source>
        <dbReference type="ARBA" id="ARBA00022741"/>
    </source>
</evidence>
<feature type="transmembrane region" description="Helical" evidence="18">
    <location>
        <begin position="335"/>
        <end position="359"/>
    </location>
</feature>
<comment type="similarity">
    <text evidence="3">Belongs to the cation transport ATPase (P-type) (TC 3.A.3) family. Type IIIB subfamily.</text>
</comment>
<dbReference type="SUPFAM" id="SSF81653">
    <property type="entry name" value="Calcium ATPase, transduction domain A"/>
    <property type="match status" value="1"/>
</dbReference>
<comment type="catalytic activity">
    <reaction evidence="17">
        <text>Mg(2+)(out) + ATP + H2O = Mg(2+)(in) + ADP + phosphate + H(+)</text>
        <dbReference type="Rhea" id="RHEA:10260"/>
        <dbReference type="ChEBI" id="CHEBI:15377"/>
        <dbReference type="ChEBI" id="CHEBI:15378"/>
        <dbReference type="ChEBI" id="CHEBI:18420"/>
        <dbReference type="ChEBI" id="CHEBI:30616"/>
        <dbReference type="ChEBI" id="CHEBI:43474"/>
        <dbReference type="ChEBI" id="CHEBI:456216"/>
        <dbReference type="EC" id="7.2.2.14"/>
    </reaction>
</comment>
<evidence type="ECO:0000256" key="18">
    <source>
        <dbReference type="SAM" id="Phobius"/>
    </source>
</evidence>
<dbReference type="SFLD" id="SFLDS00003">
    <property type="entry name" value="Haloacid_Dehalogenase"/>
    <property type="match status" value="1"/>
</dbReference>
<dbReference type="InterPro" id="IPR006415">
    <property type="entry name" value="P-type_ATPase_IIIB"/>
</dbReference>
<dbReference type="GO" id="GO:0005886">
    <property type="term" value="C:plasma membrane"/>
    <property type="evidence" value="ECO:0007669"/>
    <property type="project" value="UniProtKB-SubCell"/>
</dbReference>
<dbReference type="PRINTS" id="PR01836">
    <property type="entry name" value="MGATPASE"/>
</dbReference>
<evidence type="ECO:0000259" key="21">
    <source>
        <dbReference type="Pfam" id="PF00690"/>
    </source>
</evidence>
<evidence type="ECO:0000313" key="22">
    <source>
        <dbReference type="EMBL" id="CAG8462686.1"/>
    </source>
</evidence>
<dbReference type="SUPFAM" id="SSF81660">
    <property type="entry name" value="Metal cation-transporting ATPase, ATP-binding domain N"/>
    <property type="match status" value="1"/>
</dbReference>
<evidence type="ECO:0000256" key="6">
    <source>
        <dbReference type="ARBA" id="ARBA00022475"/>
    </source>
</evidence>
<evidence type="ECO:0000259" key="20">
    <source>
        <dbReference type="Pfam" id="PF00689"/>
    </source>
</evidence>
<evidence type="ECO:0000256" key="9">
    <source>
        <dbReference type="ARBA" id="ARBA00022692"/>
    </source>
</evidence>
<dbReference type="InterPro" id="IPR059000">
    <property type="entry name" value="ATPase_P-type_domA"/>
</dbReference>
<dbReference type="EMBL" id="CAJVPV010000554">
    <property type="protein sequence ID" value="CAG8462686.1"/>
    <property type="molecule type" value="Genomic_DNA"/>
</dbReference>
<keyword evidence="8" id="KW-0597">Phosphoprotein</keyword>
<dbReference type="GO" id="GO:0016887">
    <property type="term" value="F:ATP hydrolysis activity"/>
    <property type="evidence" value="ECO:0007669"/>
    <property type="project" value="InterPro"/>
</dbReference>
<feature type="transmembrane region" description="Helical" evidence="18">
    <location>
        <begin position="843"/>
        <end position="865"/>
    </location>
</feature>
<feature type="transmembrane region" description="Helical" evidence="18">
    <location>
        <begin position="877"/>
        <end position="895"/>
    </location>
</feature>
<evidence type="ECO:0000256" key="7">
    <source>
        <dbReference type="ARBA" id="ARBA00022519"/>
    </source>
</evidence>
<dbReference type="NCBIfam" id="TIGR01524">
    <property type="entry name" value="ATPase-IIIB_Mg"/>
    <property type="match status" value="1"/>
</dbReference>
<protein>
    <recommendedName>
        <fullName evidence="5">Magnesium-transporting ATPase, P-type 1</fullName>
        <ecNumber evidence="4">7.2.2.14</ecNumber>
    </recommendedName>
    <alternativeName>
        <fullName evidence="16">Mg(2+) transport ATPase, P-type 1</fullName>
    </alternativeName>
</protein>
<dbReference type="GO" id="GO:0005524">
    <property type="term" value="F:ATP binding"/>
    <property type="evidence" value="ECO:0007669"/>
    <property type="project" value="UniProtKB-KW"/>
</dbReference>
<comment type="caution">
    <text evidence="22">The sequence shown here is derived from an EMBL/GenBank/DDBJ whole genome shotgun (WGS) entry which is preliminary data.</text>
</comment>
<evidence type="ECO:0000256" key="14">
    <source>
        <dbReference type="ARBA" id="ARBA00022989"/>
    </source>
</evidence>
<dbReference type="SFLD" id="SFLDF00027">
    <property type="entry name" value="p-type_atpase"/>
    <property type="match status" value="1"/>
</dbReference>
<feature type="transmembrane region" description="Helical" evidence="18">
    <location>
        <begin position="305"/>
        <end position="323"/>
    </location>
</feature>
<dbReference type="InterPro" id="IPR023298">
    <property type="entry name" value="ATPase_P-typ_TM_dom_sf"/>
</dbReference>
<dbReference type="GO" id="GO:0015444">
    <property type="term" value="F:P-type magnesium transporter activity"/>
    <property type="evidence" value="ECO:0007669"/>
    <property type="project" value="UniProtKB-EC"/>
</dbReference>
<evidence type="ECO:0000256" key="5">
    <source>
        <dbReference type="ARBA" id="ARBA00013555"/>
    </source>
</evidence>
<dbReference type="Pfam" id="PF13246">
    <property type="entry name" value="Cation_ATPase"/>
    <property type="match status" value="1"/>
</dbReference>
<comment type="subcellular location">
    <subcellularLocation>
        <location evidence="2">Cell inner membrane</location>
        <topology evidence="2">Multi-pass membrane protein</topology>
    </subcellularLocation>
</comment>
<dbReference type="PROSITE" id="PS00154">
    <property type="entry name" value="ATPASE_E1_E2"/>
    <property type="match status" value="1"/>
</dbReference>
<dbReference type="InterPro" id="IPR004014">
    <property type="entry name" value="ATPase_P-typ_cation-transptr_N"/>
</dbReference>
<name>A0A9N8VUA1_9GLOM</name>
<proteinExistence type="inferred from homology"/>
<evidence type="ECO:0000256" key="3">
    <source>
        <dbReference type="ARBA" id="ARBA00008746"/>
    </source>
</evidence>
<keyword evidence="10" id="KW-0547">Nucleotide-binding</keyword>
<evidence type="ECO:0000313" key="23">
    <source>
        <dbReference type="Proteomes" id="UP000789342"/>
    </source>
</evidence>
<evidence type="ECO:0000256" key="13">
    <source>
        <dbReference type="ARBA" id="ARBA00022967"/>
    </source>
</evidence>
<evidence type="ECO:0000256" key="8">
    <source>
        <dbReference type="ARBA" id="ARBA00022553"/>
    </source>
</evidence>
<evidence type="ECO:0000256" key="12">
    <source>
        <dbReference type="ARBA" id="ARBA00022842"/>
    </source>
</evidence>